<proteinExistence type="predicted"/>
<sequence>MLAAGMNMGHYCRLCGRIRPNERFSGNGHRIHVCNDCAKMPKADRDAIEQEEEICGFMRQSHISDKNIARLRALSASDNSRIADLASLVLDVAKVKPYKKRRLKVLARERRDLLEALERTGLIHVHQ</sequence>
<accession>D6SNS9</accession>
<dbReference type="EMBL" id="ACJN02000002">
    <property type="protein sequence ID" value="EFI34405.1"/>
    <property type="molecule type" value="Genomic_DNA"/>
</dbReference>
<keyword evidence="2" id="KW-1185">Reference proteome</keyword>
<reference evidence="1" key="1">
    <citation type="submission" date="2010-05" db="EMBL/GenBank/DDBJ databases">
        <title>The draft genome of Desulfonatronospira thiodismutans ASO3-1.</title>
        <authorList>
            <consortium name="US DOE Joint Genome Institute (JGI-PGF)"/>
            <person name="Lucas S."/>
            <person name="Copeland A."/>
            <person name="Lapidus A."/>
            <person name="Cheng J.-F."/>
            <person name="Bruce D."/>
            <person name="Goodwin L."/>
            <person name="Pitluck S."/>
            <person name="Chertkov O."/>
            <person name="Brettin T."/>
            <person name="Detter J.C."/>
            <person name="Han C."/>
            <person name="Land M.L."/>
            <person name="Hauser L."/>
            <person name="Kyrpides N."/>
            <person name="Mikhailova N."/>
            <person name="Muyzer G."/>
            <person name="Woyke T."/>
        </authorList>
    </citation>
    <scope>NUCLEOTIDE SEQUENCE [LARGE SCALE GENOMIC DNA]</scope>
    <source>
        <strain evidence="1">ASO3-1</strain>
    </source>
</reference>
<comment type="caution">
    <text evidence="1">The sequence shown here is derived from an EMBL/GenBank/DDBJ whole genome shotgun (WGS) entry which is preliminary data.</text>
</comment>
<name>D6SNS9_9BACT</name>
<gene>
    <name evidence="1" type="ORF">Dthio_PD1762</name>
</gene>
<evidence type="ECO:0000313" key="2">
    <source>
        <dbReference type="Proteomes" id="UP000005496"/>
    </source>
</evidence>
<evidence type="ECO:0000313" key="1">
    <source>
        <dbReference type="EMBL" id="EFI34405.1"/>
    </source>
</evidence>
<dbReference type="Proteomes" id="UP000005496">
    <property type="component" value="Unassembled WGS sequence"/>
</dbReference>
<organism evidence="1 2">
    <name type="scientific">Desulfonatronospira thiodismutans ASO3-1</name>
    <dbReference type="NCBI Taxonomy" id="555779"/>
    <lineage>
        <taxon>Bacteria</taxon>
        <taxon>Pseudomonadati</taxon>
        <taxon>Thermodesulfobacteriota</taxon>
        <taxon>Desulfovibrionia</taxon>
        <taxon>Desulfovibrionales</taxon>
        <taxon>Desulfonatronovibrionaceae</taxon>
        <taxon>Desulfonatronospira</taxon>
    </lineage>
</organism>
<dbReference type="AlphaFoldDB" id="D6SNS9"/>
<protein>
    <submittedName>
        <fullName evidence="1">Uncharacterized protein</fullName>
    </submittedName>
</protein>